<feature type="domain" description="ABC transmembrane type-1" evidence="8">
    <location>
        <begin position="120"/>
        <end position="300"/>
    </location>
</feature>
<proteinExistence type="inferred from homology"/>
<accession>A0A450ZGQ7</accession>
<evidence type="ECO:0000256" key="6">
    <source>
        <dbReference type="ARBA" id="ARBA00023136"/>
    </source>
</evidence>
<evidence type="ECO:0000256" key="2">
    <source>
        <dbReference type="ARBA" id="ARBA00022448"/>
    </source>
</evidence>
<dbReference type="EMBL" id="CAADFV010000017">
    <property type="protein sequence ID" value="VFK53520.1"/>
    <property type="molecule type" value="Genomic_DNA"/>
</dbReference>
<protein>
    <submittedName>
        <fullName evidence="9">NitT/TauT family transport system permease protein</fullName>
    </submittedName>
</protein>
<keyword evidence="5 7" id="KW-1133">Transmembrane helix</keyword>
<comment type="subcellular location">
    <subcellularLocation>
        <location evidence="1 7">Cell membrane</location>
        <topology evidence="1 7">Multi-pass membrane protein</topology>
    </subcellularLocation>
</comment>
<feature type="transmembrane region" description="Helical" evidence="7">
    <location>
        <begin position="161"/>
        <end position="180"/>
    </location>
</feature>
<keyword evidence="2 7" id="KW-0813">Transport</keyword>
<feature type="transmembrane region" description="Helical" evidence="7">
    <location>
        <begin position="282"/>
        <end position="300"/>
    </location>
</feature>
<dbReference type="InterPro" id="IPR035906">
    <property type="entry name" value="MetI-like_sf"/>
</dbReference>
<evidence type="ECO:0000256" key="4">
    <source>
        <dbReference type="ARBA" id="ARBA00022692"/>
    </source>
</evidence>
<evidence type="ECO:0000256" key="3">
    <source>
        <dbReference type="ARBA" id="ARBA00022475"/>
    </source>
</evidence>
<dbReference type="PROSITE" id="PS50928">
    <property type="entry name" value="ABC_TM1"/>
    <property type="match status" value="1"/>
</dbReference>
<dbReference type="InterPro" id="IPR000515">
    <property type="entry name" value="MetI-like"/>
</dbReference>
<evidence type="ECO:0000256" key="5">
    <source>
        <dbReference type="ARBA" id="ARBA00022989"/>
    </source>
</evidence>
<dbReference type="PANTHER" id="PTHR30151">
    <property type="entry name" value="ALKANE SULFONATE ABC TRANSPORTER-RELATED, MEMBRANE SUBUNIT"/>
    <property type="match status" value="1"/>
</dbReference>
<dbReference type="CDD" id="cd06261">
    <property type="entry name" value="TM_PBP2"/>
    <property type="match status" value="1"/>
</dbReference>
<keyword evidence="4 7" id="KW-0812">Transmembrane</keyword>
<gene>
    <name evidence="10" type="ORF">BECKTUN1418E_GA0071001_101730</name>
    <name evidence="9" type="ORF">BECKTUN1418F_GA0071002_101529</name>
</gene>
<keyword evidence="6 7" id="KW-0472">Membrane</keyword>
<reference evidence="9" key="1">
    <citation type="submission" date="2019-02" db="EMBL/GenBank/DDBJ databases">
        <authorList>
            <person name="Gruber-Vodicka R. H."/>
            <person name="Seah K. B. B."/>
        </authorList>
    </citation>
    <scope>NUCLEOTIDE SEQUENCE</scope>
    <source>
        <strain evidence="10">BECK_BY2</strain>
        <strain evidence="9">BECK_BY3</strain>
    </source>
</reference>
<sequence>MVGRASLQLRADISTITELVMESLGSSTAPSAILLIVIILGVGLFFFYKGIFSAFSILSKGKLTSWQGILVWICSFVLFFSLWDIVSQLESEGINKIPSPVQTFAAAERLLVSGKLLSEAWVSCLRVAIGFVAASLVGVTIGLLAGSFLLINRLVVPVTSFLRYIPPTAFISLLIVYFGIGETYKYAVIFFGVVFFIIQMVIDVVEDIDRRFLEMALTMGHNNWSIFKEVVIPASWPRIWDVLRINLSASWTFLVAAEIIGAERGLGHLISVSQRYLRIDDLYVGILIFGIIGIVTDRVLEWISRNLFRWHYVTINR</sequence>
<evidence type="ECO:0000256" key="1">
    <source>
        <dbReference type="ARBA" id="ARBA00004651"/>
    </source>
</evidence>
<feature type="transmembrane region" description="Helical" evidence="7">
    <location>
        <begin position="69"/>
        <end position="86"/>
    </location>
</feature>
<dbReference type="SUPFAM" id="SSF161098">
    <property type="entry name" value="MetI-like"/>
    <property type="match status" value="1"/>
</dbReference>
<dbReference type="Pfam" id="PF00528">
    <property type="entry name" value="BPD_transp_1"/>
    <property type="match status" value="1"/>
</dbReference>
<organism evidence="9">
    <name type="scientific">Candidatus Kentrum sp. TUN</name>
    <dbReference type="NCBI Taxonomy" id="2126343"/>
    <lineage>
        <taxon>Bacteria</taxon>
        <taxon>Pseudomonadati</taxon>
        <taxon>Pseudomonadota</taxon>
        <taxon>Gammaproteobacteria</taxon>
        <taxon>Candidatus Kentrum</taxon>
    </lineage>
</organism>
<keyword evidence="3" id="KW-1003">Cell membrane</keyword>
<feature type="transmembrane region" description="Helical" evidence="7">
    <location>
        <begin position="29"/>
        <end position="48"/>
    </location>
</feature>
<feature type="transmembrane region" description="Helical" evidence="7">
    <location>
        <begin position="186"/>
        <end position="205"/>
    </location>
</feature>
<dbReference type="AlphaFoldDB" id="A0A450ZGQ7"/>
<evidence type="ECO:0000313" key="9">
    <source>
        <dbReference type="EMBL" id="VFK52985.1"/>
    </source>
</evidence>
<comment type="similarity">
    <text evidence="7">Belongs to the binding-protein-dependent transport system permease family.</text>
</comment>
<evidence type="ECO:0000259" key="8">
    <source>
        <dbReference type="PROSITE" id="PS50928"/>
    </source>
</evidence>
<evidence type="ECO:0000313" key="10">
    <source>
        <dbReference type="EMBL" id="VFK53520.1"/>
    </source>
</evidence>
<dbReference type="PANTHER" id="PTHR30151:SF0">
    <property type="entry name" value="ABC TRANSPORTER PERMEASE PROTEIN MJ0413-RELATED"/>
    <property type="match status" value="1"/>
</dbReference>
<dbReference type="GO" id="GO:0005886">
    <property type="term" value="C:plasma membrane"/>
    <property type="evidence" value="ECO:0007669"/>
    <property type="project" value="UniProtKB-SubCell"/>
</dbReference>
<dbReference type="Gene3D" id="1.10.3720.10">
    <property type="entry name" value="MetI-like"/>
    <property type="match status" value="1"/>
</dbReference>
<dbReference type="EMBL" id="CAADFY010000015">
    <property type="protein sequence ID" value="VFK52985.1"/>
    <property type="molecule type" value="Genomic_DNA"/>
</dbReference>
<evidence type="ECO:0000256" key="7">
    <source>
        <dbReference type="RuleBase" id="RU363032"/>
    </source>
</evidence>
<name>A0A450ZGQ7_9GAMM</name>
<feature type="transmembrane region" description="Helical" evidence="7">
    <location>
        <begin position="127"/>
        <end position="149"/>
    </location>
</feature>
<dbReference type="GO" id="GO:0055085">
    <property type="term" value="P:transmembrane transport"/>
    <property type="evidence" value="ECO:0007669"/>
    <property type="project" value="InterPro"/>
</dbReference>